<dbReference type="GO" id="GO:0051075">
    <property type="term" value="F:S-adenosylmethionine:tRNA ribosyltransferase-isomerase activity"/>
    <property type="evidence" value="ECO:0007669"/>
    <property type="project" value="TreeGrafter"/>
</dbReference>
<dbReference type="SUPFAM" id="SSF111337">
    <property type="entry name" value="QueA-like"/>
    <property type="match status" value="1"/>
</dbReference>
<dbReference type="InterPro" id="IPR003699">
    <property type="entry name" value="QueA"/>
</dbReference>
<evidence type="ECO:0000256" key="1">
    <source>
        <dbReference type="ARBA" id="ARBA00022490"/>
    </source>
</evidence>
<evidence type="ECO:0000256" key="4">
    <source>
        <dbReference type="ARBA" id="ARBA00022785"/>
    </source>
</evidence>
<accession>A0A3D8GN63</accession>
<dbReference type="GO" id="GO:0008616">
    <property type="term" value="P:tRNA queuosine(34) biosynthetic process"/>
    <property type="evidence" value="ECO:0007669"/>
    <property type="project" value="UniProtKB-KW"/>
</dbReference>
<name>A0A3D8GN63_9BACI</name>
<dbReference type="OrthoDB" id="9783887at2"/>
<dbReference type="Proteomes" id="UP000257144">
    <property type="component" value="Unassembled WGS sequence"/>
</dbReference>
<dbReference type="Gene3D" id="2.40.10.240">
    <property type="entry name" value="QueA-like"/>
    <property type="match status" value="1"/>
</dbReference>
<dbReference type="Gene3D" id="3.40.1780.10">
    <property type="entry name" value="QueA-like"/>
    <property type="match status" value="1"/>
</dbReference>
<reference evidence="5 6" key="1">
    <citation type="submission" date="2018-07" db="EMBL/GenBank/DDBJ databases">
        <title>Bacillus sp. YLB-04 draft genome sequence.</title>
        <authorList>
            <person name="Yu L."/>
            <person name="Tang X."/>
        </authorList>
    </citation>
    <scope>NUCLEOTIDE SEQUENCE [LARGE SCALE GENOMIC DNA]</scope>
    <source>
        <strain evidence="5 6">YLB-04</strain>
    </source>
</reference>
<keyword evidence="1" id="KW-0963">Cytoplasm</keyword>
<keyword evidence="5" id="KW-0413">Isomerase</keyword>
<keyword evidence="6" id="KW-1185">Reference proteome</keyword>
<sequence length="338" mass="37946">MIAGSLKFNLPPSLNASAPPERRGIRRDHVRMMVLSKETGYACHDSFYRLDQYLNEGDVLVLNTSRTIPAILRGCLTGSQKEVEIRLAGKIDESRWHALIVGPTVQAGERISFSGRLKAAVEQPAKETPLSVICFSKSGTNLFDEIYSLGEPIRYEYIDTPWNLDYYQTVFASHPGSVEMPSAGRAFSWELIFKLRRKGIKIVFIQLHTGLSYFLDDNFDHHPSKNREEYAIPEETLSIIGEARKEGRWVIAVGTTVVRALETAFSTGQAHGWTNLFIHPGYELKAVDGILTGLHEPEASHLAMLSAFIPQDKLYGAYADAVEAKYLWHEFGDMNLII</sequence>
<keyword evidence="4" id="KW-0671">Queuosine biosynthesis</keyword>
<organism evidence="5 6">
    <name type="scientific">Neobacillus piezotolerans</name>
    <dbReference type="NCBI Taxonomy" id="2259171"/>
    <lineage>
        <taxon>Bacteria</taxon>
        <taxon>Bacillati</taxon>
        <taxon>Bacillota</taxon>
        <taxon>Bacilli</taxon>
        <taxon>Bacillales</taxon>
        <taxon>Bacillaceae</taxon>
        <taxon>Neobacillus</taxon>
    </lineage>
</organism>
<dbReference type="PANTHER" id="PTHR30307:SF0">
    <property type="entry name" value="S-ADENOSYLMETHIONINE:TRNA RIBOSYLTRANSFERASE-ISOMERASE"/>
    <property type="match status" value="1"/>
</dbReference>
<comment type="caution">
    <text evidence="5">The sequence shown here is derived from an EMBL/GenBank/DDBJ whole genome shotgun (WGS) entry which is preliminary data.</text>
</comment>
<evidence type="ECO:0000256" key="3">
    <source>
        <dbReference type="ARBA" id="ARBA00022691"/>
    </source>
</evidence>
<gene>
    <name evidence="5" type="ORF">DRW41_16585</name>
</gene>
<dbReference type="InterPro" id="IPR042118">
    <property type="entry name" value="QueA_dom1"/>
</dbReference>
<dbReference type="Pfam" id="PF02547">
    <property type="entry name" value="Queuosine_synth"/>
    <property type="match status" value="1"/>
</dbReference>
<dbReference type="PANTHER" id="PTHR30307">
    <property type="entry name" value="S-ADENOSYLMETHIONINE:TRNA RIBOSYLTRANSFERASE-ISOMERASE"/>
    <property type="match status" value="1"/>
</dbReference>
<dbReference type="InterPro" id="IPR036100">
    <property type="entry name" value="QueA_sf"/>
</dbReference>
<evidence type="ECO:0000313" key="6">
    <source>
        <dbReference type="Proteomes" id="UP000257144"/>
    </source>
</evidence>
<proteinExistence type="predicted"/>
<protein>
    <submittedName>
        <fullName evidence="5">S-adenosylmethionine:tRNA ribosyltransferase-isomerase</fullName>
    </submittedName>
</protein>
<keyword evidence="2 5" id="KW-0808">Transferase</keyword>
<dbReference type="EMBL" id="QNQT01000008">
    <property type="protein sequence ID" value="RDU35757.1"/>
    <property type="molecule type" value="Genomic_DNA"/>
</dbReference>
<dbReference type="InterPro" id="IPR042119">
    <property type="entry name" value="QueA_dom2"/>
</dbReference>
<keyword evidence="3" id="KW-0949">S-adenosyl-L-methionine</keyword>
<evidence type="ECO:0000313" key="5">
    <source>
        <dbReference type="EMBL" id="RDU35757.1"/>
    </source>
</evidence>
<evidence type="ECO:0000256" key="2">
    <source>
        <dbReference type="ARBA" id="ARBA00022679"/>
    </source>
</evidence>
<dbReference type="AlphaFoldDB" id="A0A3D8GN63"/>
<dbReference type="RefSeq" id="WP_115453135.1">
    <property type="nucleotide sequence ID" value="NZ_QNQT01000008.1"/>
</dbReference>